<evidence type="ECO:0008006" key="5">
    <source>
        <dbReference type="Google" id="ProtNLM"/>
    </source>
</evidence>
<feature type="transmembrane region" description="Helical" evidence="2">
    <location>
        <begin position="75"/>
        <end position="96"/>
    </location>
</feature>
<geneLocation type="plasmid" evidence="3 4">
    <name>unnamed</name>
</geneLocation>
<proteinExistence type="predicted"/>
<gene>
    <name evidence="3" type="ORF">FV141_14330</name>
</gene>
<evidence type="ECO:0000313" key="3">
    <source>
        <dbReference type="EMBL" id="QEH94796.1"/>
    </source>
</evidence>
<feature type="transmembrane region" description="Helical" evidence="2">
    <location>
        <begin position="44"/>
        <end position="63"/>
    </location>
</feature>
<organism evidence="3 4">
    <name type="scientific">Dermacoccus abyssi</name>
    <dbReference type="NCBI Taxonomy" id="322596"/>
    <lineage>
        <taxon>Bacteria</taxon>
        <taxon>Bacillati</taxon>
        <taxon>Actinomycetota</taxon>
        <taxon>Actinomycetes</taxon>
        <taxon>Micrococcales</taxon>
        <taxon>Dermacoccaceae</taxon>
        <taxon>Dermacoccus</taxon>
    </lineage>
</organism>
<keyword evidence="3" id="KW-0614">Plasmid</keyword>
<name>A0ABX5ZCR2_9MICO</name>
<feature type="region of interest" description="Disordered" evidence="1">
    <location>
        <begin position="16"/>
        <end position="43"/>
    </location>
</feature>
<keyword evidence="2" id="KW-0472">Membrane</keyword>
<accession>A0ABX5ZCR2</accession>
<dbReference type="EMBL" id="CP043032">
    <property type="protein sequence ID" value="QEH94796.1"/>
    <property type="molecule type" value="Genomic_DNA"/>
</dbReference>
<keyword evidence="2" id="KW-0812">Transmembrane</keyword>
<dbReference type="Proteomes" id="UP000323565">
    <property type="component" value="Plasmid unnamed"/>
</dbReference>
<evidence type="ECO:0000256" key="2">
    <source>
        <dbReference type="SAM" id="Phobius"/>
    </source>
</evidence>
<evidence type="ECO:0000313" key="4">
    <source>
        <dbReference type="Proteomes" id="UP000323565"/>
    </source>
</evidence>
<feature type="compositionally biased region" description="Basic residues" evidence="1">
    <location>
        <begin position="25"/>
        <end position="35"/>
    </location>
</feature>
<sequence>MSTTIQLLQHANDLLAANPIPNPRPRLRPAPRSRPARSWPTSSGGTLFLIVIGGLCGVGALIGGKVLGHHKSASVGVGILIVAVLAAILWTAWFGFISGFTG</sequence>
<keyword evidence="2" id="KW-1133">Transmembrane helix</keyword>
<keyword evidence="4" id="KW-1185">Reference proteome</keyword>
<protein>
    <recommendedName>
        <fullName evidence="5">DUF4190 domain-containing protein</fullName>
    </recommendedName>
</protein>
<evidence type="ECO:0000256" key="1">
    <source>
        <dbReference type="SAM" id="MobiDB-lite"/>
    </source>
</evidence>
<reference evidence="3 4" key="1">
    <citation type="submission" date="2019-08" db="EMBL/GenBank/DDBJ databases">
        <title>Dermacoccus abyssi strain HZAU 226, whole genome Nanopore sequencing project.</title>
        <authorList>
            <person name="Guo A."/>
            <person name="Zhang X."/>
            <person name="Ruan Y."/>
            <person name="Liu W."/>
            <person name="Chen Q."/>
            <person name="Gu L."/>
        </authorList>
    </citation>
    <scope>NUCLEOTIDE SEQUENCE [LARGE SCALE GENOMIC DNA]</scope>
    <source>
        <strain evidence="3 4">HZAU 226</strain>
        <plasmid evidence="3 4">unnamed</plasmid>
    </source>
</reference>